<evidence type="ECO:0000256" key="1">
    <source>
        <dbReference type="ARBA" id="ARBA00004123"/>
    </source>
</evidence>
<evidence type="ECO:0000256" key="3">
    <source>
        <dbReference type="ARBA" id="ARBA00022763"/>
    </source>
</evidence>
<dbReference type="PRINTS" id="PR01245">
    <property type="entry name" value="RAD1REC1"/>
</dbReference>
<dbReference type="PANTHER" id="PTHR10870:SF0">
    <property type="entry name" value="CELL CYCLE CHECKPOINT PROTEIN RAD1"/>
    <property type="match status" value="1"/>
</dbReference>
<keyword evidence="3" id="KW-0227">DNA damage</keyword>
<dbReference type="Pfam" id="PF02144">
    <property type="entry name" value="Rad1"/>
    <property type="match status" value="1"/>
</dbReference>
<keyword evidence="5" id="KW-0539">Nucleus</keyword>
<comment type="similarity">
    <text evidence="2">Belongs to the rad1 family.</text>
</comment>
<name>A0A9P3H5X7_9FUNG</name>
<dbReference type="SUPFAM" id="SSF55979">
    <property type="entry name" value="DNA clamp"/>
    <property type="match status" value="1"/>
</dbReference>
<accession>A0A9P3H5X7</accession>
<comment type="subcellular location">
    <subcellularLocation>
        <location evidence="1">Nucleus</location>
    </subcellularLocation>
</comment>
<dbReference type="AlphaFoldDB" id="A0A9P3H5X7"/>
<dbReference type="GO" id="GO:0000077">
    <property type="term" value="P:DNA damage checkpoint signaling"/>
    <property type="evidence" value="ECO:0007669"/>
    <property type="project" value="InterPro"/>
</dbReference>
<dbReference type="EMBL" id="BQFW01000004">
    <property type="protein sequence ID" value="GJJ70352.1"/>
    <property type="molecule type" value="Genomic_DNA"/>
</dbReference>
<dbReference type="Proteomes" id="UP000827284">
    <property type="component" value="Unassembled WGS sequence"/>
</dbReference>
<gene>
    <name evidence="6" type="ORF">EMPS_02701</name>
</gene>
<organism evidence="6 7">
    <name type="scientific">Entomortierella parvispora</name>
    <dbReference type="NCBI Taxonomy" id="205924"/>
    <lineage>
        <taxon>Eukaryota</taxon>
        <taxon>Fungi</taxon>
        <taxon>Fungi incertae sedis</taxon>
        <taxon>Mucoromycota</taxon>
        <taxon>Mortierellomycotina</taxon>
        <taxon>Mortierellomycetes</taxon>
        <taxon>Mortierellales</taxon>
        <taxon>Mortierellaceae</taxon>
        <taxon>Entomortierella</taxon>
    </lineage>
</organism>
<dbReference type="PANTHER" id="PTHR10870">
    <property type="entry name" value="CELL CYCLE CHECKPOINT PROTEIN RAD1"/>
    <property type="match status" value="1"/>
</dbReference>
<keyword evidence="7" id="KW-1185">Reference proteome</keyword>
<dbReference type="GO" id="GO:0030896">
    <property type="term" value="C:checkpoint clamp complex"/>
    <property type="evidence" value="ECO:0007669"/>
    <property type="project" value="TreeGrafter"/>
</dbReference>
<dbReference type="InterPro" id="IPR003021">
    <property type="entry name" value="Rad1_Rec1_Rad17"/>
</dbReference>
<evidence type="ECO:0000256" key="4">
    <source>
        <dbReference type="ARBA" id="ARBA00023204"/>
    </source>
</evidence>
<proteinExistence type="inferred from homology"/>
<reference evidence="6" key="2">
    <citation type="journal article" date="2022" name="Microbiol. Resour. Announc.">
        <title>Whole-Genome Sequence of Entomortierella parvispora E1425, a Mucoromycotan Fungus Associated with Burkholderiaceae-Related Endosymbiotic Bacteria.</title>
        <authorList>
            <person name="Herlambang A."/>
            <person name="Guo Y."/>
            <person name="Takashima Y."/>
            <person name="Narisawa K."/>
            <person name="Ohta H."/>
            <person name="Nishizawa T."/>
        </authorList>
    </citation>
    <scope>NUCLEOTIDE SEQUENCE</scope>
    <source>
        <strain evidence="6">E1425</strain>
    </source>
</reference>
<evidence type="ECO:0000313" key="7">
    <source>
        <dbReference type="Proteomes" id="UP000827284"/>
    </source>
</evidence>
<sequence length="305" mass="34221">MQRQEQEPFKCKFSAYLKNVRNLSTLLKSVHFKDTASCKISELGISFLLEESRCVFAKCIITHSVFEEYTYESPVGLTEDIQGPGREAYDEEGSVVFEVNLAILLTCLNTFGTANVPTGYEGQGYSGHGASGSTTAVKITYDGPGTTLNFVLEDDGIVTTCRIPTCDSEESMLFDFNEDSHAKIILKSEWLEEGLRDLDATSDRVVMRLSTVIPHLRISSLGTIENLDVNYSLGDVLESFQFPYDRPIESSYNFVHVLHALRACQVAQKATILIDDNAFMKMQFLIPAAERKWMYTEYSFSPLEL</sequence>
<reference evidence="6" key="1">
    <citation type="submission" date="2021-11" db="EMBL/GenBank/DDBJ databases">
        <authorList>
            <person name="Herlambang A."/>
            <person name="Guo Y."/>
            <person name="Takashima Y."/>
            <person name="Nishizawa T."/>
        </authorList>
    </citation>
    <scope>NUCLEOTIDE SEQUENCE</scope>
    <source>
        <strain evidence="6">E1425</strain>
    </source>
</reference>
<dbReference type="GO" id="GO:0006281">
    <property type="term" value="P:DNA repair"/>
    <property type="evidence" value="ECO:0007669"/>
    <property type="project" value="UniProtKB-KW"/>
</dbReference>
<evidence type="ECO:0000256" key="2">
    <source>
        <dbReference type="ARBA" id="ARBA00010991"/>
    </source>
</evidence>
<dbReference type="OrthoDB" id="337581at2759"/>
<evidence type="ECO:0000313" key="6">
    <source>
        <dbReference type="EMBL" id="GJJ70352.1"/>
    </source>
</evidence>
<protein>
    <submittedName>
        <fullName evidence="6">Cell cycle checkpoint protein</fullName>
    </submittedName>
</protein>
<comment type="caution">
    <text evidence="6">The sequence shown here is derived from an EMBL/GenBank/DDBJ whole genome shotgun (WGS) entry which is preliminary data.</text>
</comment>
<evidence type="ECO:0000256" key="5">
    <source>
        <dbReference type="ARBA" id="ARBA00023242"/>
    </source>
</evidence>
<dbReference type="Gene3D" id="3.70.10.10">
    <property type="match status" value="1"/>
</dbReference>
<dbReference type="InterPro" id="IPR046938">
    <property type="entry name" value="DNA_clamp_sf"/>
</dbReference>
<keyword evidence="4" id="KW-0234">DNA repair</keyword>